<dbReference type="AlphaFoldDB" id="A0A1B7LD65"/>
<organism evidence="4 5">
    <name type="scientific">Desulfotomaculum copahuensis</name>
    <dbReference type="NCBI Taxonomy" id="1838280"/>
    <lineage>
        <taxon>Bacteria</taxon>
        <taxon>Bacillati</taxon>
        <taxon>Bacillota</taxon>
        <taxon>Clostridia</taxon>
        <taxon>Eubacteriales</taxon>
        <taxon>Desulfotomaculaceae</taxon>
        <taxon>Desulfotomaculum</taxon>
    </lineage>
</organism>
<dbReference type="InterPro" id="IPR012340">
    <property type="entry name" value="NA-bd_OB-fold"/>
</dbReference>
<dbReference type="PROSITE" id="PS50935">
    <property type="entry name" value="SSB"/>
    <property type="match status" value="1"/>
</dbReference>
<proteinExistence type="inferred from homology"/>
<keyword evidence="2" id="KW-0227">DNA damage</keyword>
<dbReference type="NCBIfam" id="TIGR00621">
    <property type="entry name" value="ssb"/>
    <property type="match status" value="1"/>
</dbReference>
<dbReference type="GO" id="GO:0006281">
    <property type="term" value="P:DNA repair"/>
    <property type="evidence" value="ECO:0007669"/>
    <property type="project" value="UniProtKB-UniRule"/>
</dbReference>
<comment type="caution">
    <text evidence="4">The sequence shown here is derived from an EMBL/GenBank/DDBJ whole genome shotgun (WGS) entry which is preliminary data.</text>
</comment>
<evidence type="ECO:0000256" key="3">
    <source>
        <dbReference type="PIRNR" id="PIRNR002070"/>
    </source>
</evidence>
<accession>A0A1B7LD65</accession>
<dbReference type="PANTHER" id="PTHR10302">
    <property type="entry name" value="SINGLE-STRANDED DNA-BINDING PROTEIN"/>
    <property type="match status" value="1"/>
</dbReference>
<evidence type="ECO:0000313" key="4">
    <source>
        <dbReference type="EMBL" id="OAT80868.1"/>
    </source>
</evidence>
<dbReference type="RefSeq" id="WP_066669312.1">
    <property type="nucleotide sequence ID" value="NZ_LYVF01000171.1"/>
</dbReference>
<comment type="function">
    <text evidence="2">Plays an important role in DNA replication, recombination and repair. Binds to ssDNA and to an array of partner proteins to recruit them to their sites of action during DNA metabolism.</text>
</comment>
<dbReference type="CDD" id="cd04496">
    <property type="entry name" value="SSB_OBF"/>
    <property type="match status" value="1"/>
</dbReference>
<dbReference type="InterPro" id="IPR000424">
    <property type="entry name" value="Primosome_PriB/ssb"/>
</dbReference>
<evidence type="ECO:0000256" key="1">
    <source>
        <dbReference type="ARBA" id="ARBA00023125"/>
    </source>
</evidence>
<dbReference type="GO" id="GO:0006310">
    <property type="term" value="P:DNA recombination"/>
    <property type="evidence" value="ECO:0007669"/>
    <property type="project" value="UniProtKB-UniRule"/>
</dbReference>
<name>A0A1B7LD65_9FIRM</name>
<dbReference type="GO" id="GO:0003697">
    <property type="term" value="F:single-stranded DNA binding"/>
    <property type="evidence" value="ECO:0007669"/>
    <property type="project" value="UniProtKB-UniRule"/>
</dbReference>
<evidence type="ECO:0000256" key="2">
    <source>
        <dbReference type="HAMAP-Rule" id="MF_00984"/>
    </source>
</evidence>
<keyword evidence="2" id="KW-0233">DNA recombination</keyword>
<dbReference type="InterPro" id="IPR011344">
    <property type="entry name" value="ssDNA-bd"/>
</dbReference>
<gene>
    <name evidence="4" type="ORF">A6M21_12430</name>
</gene>
<keyword evidence="5" id="KW-1185">Reference proteome</keyword>
<comment type="subunit">
    <text evidence="2">Homotetramer.</text>
</comment>
<dbReference type="Pfam" id="PF00436">
    <property type="entry name" value="SSB"/>
    <property type="match status" value="1"/>
</dbReference>
<reference evidence="4 5" key="1">
    <citation type="submission" date="2016-04" db="EMBL/GenBank/DDBJ databases">
        <authorList>
            <person name="Evans L.H."/>
            <person name="Alamgir A."/>
            <person name="Owens N."/>
            <person name="Weber N.D."/>
            <person name="Virtaneva K."/>
            <person name="Barbian K."/>
            <person name="Babar A."/>
            <person name="Rosenke K."/>
        </authorList>
    </citation>
    <scope>NUCLEOTIDE SEQUENCE [LARGE SCALE GENOMIC DNA]</scope>
    <source>
        <strain evidence="4 5">LMa1</strain>
    </source>
</reference>
<dbReference type="HAMAP" id="MF_00984">
    <property type="entry name" value="SSB"/>
    <property type="match status" value="1"/>
</dbReference>
<dbReference type="Gene3D" id="2.40.50.140">
    <property type="entry name" value="Nucleic acid-binding proteins"/>
    <property type="match status" value="1"/>
</dbReference>
<evidence type="ECO:0000313" key="5">
    <source>
        <dbReference type="Proteomes" id="UP000078532"/>
    </source>
</evidence>
<comment type="caution">
    <text evidence="2">Lacks conserved residue(s) required for the propagation of feature annotation.</text>
</comment>
<keyword evidence="1 2" id="KW-0238">DNA-binding</keyword>
<dbReference type="PANTHER" id="PTHR10302:SF27">
    <property type="entry name" value="SINGLE-STRANDED DNA-BINDING PROTEIN"/>
    <property type="match status" value="1"/>
</dbReference>
<dbReference type="STRING" id="1838280.A6M21_12430"/>
<dbReference type="GO" id="GO:0006260">
    <property type="term" value="P:DNA replication"/>
    <property type="evidence" value="ECO:0007669"/>
    <property type="project" value="UniProtKB-UniRule"/>
</dbReference>
<dbReference type="SUPFAM" id="SSF50249">
    <property type="entry name" value="Nucleic acid-binding proteins"/>
    <property type="match status" value="1"/>
</dbReference>
<dbReference type="OrthoDB" id="9809878at2"/>
<keyword evidence="2" id="KW-0235">DNA replication</keyword>
<sequence>MVNKVILIGRLTQDPELRYTPNGVAVARFTLAVDRPFANQQGEREADFIDIEVWRKLAETCAHYLGKGRLVFVEGYLQIRSYDDKQGIRRKGVRVVADTVRFLDRAKEGQPAAGAQTAGQTAAQTAATGEDNFAHEINYNEDDIPF</sequence>
<dbReference type="GO" id="GO:0009295">
    <property type="term" value="C:nucleoid"/>
    <property type="evidence" value="ECO:0007669"/>
    <property type="project" value="TreeGrafter"/>
</dbReference>
<dbReference type="EMBL" id="LYVF01000171">
    <property type="protein sequence ID" value="OAT80868.1"/>
    <property type="molecule type" value="Genomic_DNA"/>
</dbReference>
<dbReference type="Proteomes" id="UP000078532">
    <property type="component" value="Unassembled WGS sequence"/>
</dbReference>
<keyword evidence="2" id="KW-0234">DNA repair</keyword>
<protein>
    <recommendedName>
        <fullName evidence="2 3">Single-stranded DNA-binding protein</fullName>
        <shortName evidence="2">SSB</shortName>
    </recommendedName>
</protein>
<feature type="short sequence motif" description="Important for interaction with partner proteins" evidence="2">
    <location>
        <begin position="141"/>
        <end position="146"/>
    </location>
</feature>
<dbReference type="PIRSF" id="PIRSF002070">
    <property type="entry name" value="SSB"/>
    <property type="match status" value="1"/>
</dbReference>